<dbReference type="SMART" id="SM00862">
    <property type="entry name" value="Trans_reg_C"/>
    <property type="match status" value="1"/>
</dbReference>
<comment type="caution">
    <text evidence="4">The sequence shown here is derived from an EMBL/GenBank/DDBJ whole genome shotgun (WGS) entry which is preliminary data.</text>
</comment>
<reference evidence="5" key="1">
    <citation type="journal article" date="2019" name="Int. J. Syst. Evol. Microbiol.">
        <title>The Global Catalogue of Microorganisms (GCM) 10K type strain sequencing project: providing services to taxonomists for standard genome sequencing and annotation.</title>
        <authorList>
            <consortium name="The Broad Institute Genomics Platform"/>
            <consortium name="The Broad Institute Genome Sequencing Center for Infectious Disease"/>
            <person name="Wu L."/>
            <person name="Ma J."/>
        </authorList>
    </citation>
    <scope>NUCLEOTIDE SEQUENCE [LARGE SCALE GENOMIC DNA]</scope>
    <source>
        <strain evidence="5">CCUG 62974</strain>
    </source>
</reference>
<proteinExistence type="predicted"/>
<gene>
    <name evidence="4" type="ORF">ACFQ08_28245</name>
</gene>
<dbReference type="PROSITE" id="PS51755">
    <property type="entry name" value="OMPR_PHOB"/>
    <property type="match status" value="1"/>
</dbReference>
<feature type="domain" description="OmpR/PhoB-type" evidence="3">
    <location>
        <begin position="1"/>
        <end position="92"/>
    </location>
</feature>
<keyword evidence="5" id="KW-1185">Reference proteome</keyword>
<evidence type="ECO:0000313" key="5">
    <source>
        <dbReference type="Proteomes" id="UP001597024"/>
    </source>
</evidence>
<feature type="non-terminal residue" evidence="4">
    <location>
        <position position="118"/>
    </location>
</feature>
<organism evidence="4 5">
    <name type="scientific">Streptosporangium algeriense</name>
    <dbReference type="NCBI Taxonomy" id="1682748"/>
    <lineage>
        <taxon>Bacteria</taxon>
        <taxon>Bacillati</taxon>
        <taxon>Actinomycetota</taxon>
        <taxon>Actinomycetes</taxon>
        <taxon>Streptosporangiales</taxon>
        <taxon>Streptosporangiaceae</taxon>
        <taxon>Streptosporangium</taxon>
    </lineage>
</organism>
<keyword evidence="1 2" id="KW-0238">DNA-binding</keyword>
<dbReference type="InterPro" id="IPR036388">
    <property type="entry name" value="WH-like_DNA-bd_sf"/>
</dbReference>
<protein>
    <submittedName>
        <fullName evidence="4">Winged helix-turn-helix domain-containing protein</fullName>
    </submittedName>
</protein>
<accession>A0ABW3E0F0</accession>
<evidence type="ECO:0000256" key="1">
    <source>
        <dbReference type="ARBA" id="ARBA00023125"/>
    </source>
</evidence>
<dbReference type="InterPro" id="IPR051677">
    <property type="entry name" value="AfsR-DnrI-RedD_regulator"/>
</dbReference>
<sequence>MRFRVLGPLTVLSQGREVPVGGNKLRVVLAGLLLRPGETVPVSRLVSWLWEEETDDPGRARATVHSYVNRLRRQLGPDEVIRTLPDGYRAEVDAGSLDLLRLRDLAESGRRAAAAGDL</sequence>
<evidence type="ECO:0000259" key="3">
    <source>
        <dbReference type="PROSITE" id="PS51755"/>
    </source>
</evidence>
<dbReference type="InterPro" id="IPR001867">
    <property type="entry name" value="OmpR/PhoB-type_DNA-bd"/>
</dbReference>
<dbReference type="Proteomes" id="UP001597024">
    <property type="component" value="Unassembled WGS sequence"/>
</dbReference>
<evidence type="ECO:0000256" key="2">
    <source>
        <dbReference type="PROSITE-ProRule" id="PRU01091"/>
    </source>
</evidence>
<name>A0ABW3E0F0_9ACTN</name>
<dbReference type="InterPro" id="IPR016032">
    <property type="entry name" value="Sig_transdc_resp-reg_C-effctor"/>
</dbReference>
<dbReference type="PANTHER" id="PTHR35807:SF1">
    <property type="entry name" value="TRANSCRIPTIONAL REGULATOR REDD"/>
    <property type="match status" value="1"/>
</dbReference>
<dbReference type="EMBL" id="JBHTHX010001335">
    <property type="protein sequence ID" value="MFD0888443.1"/>
    <property type="molecule type" value="Genomic_DNA"/>
</dbReference>
<dbReference type="Pfam" id="PF00486">
    <property type="entry name" value="Trans_reg_C"/>
    <property type="match status" value="1"/>
</dbReference>
<dbReference type="PANTHER" id="PTHR35807">
    <property type="entry name" value="TRANSCRIPTIONAL REGULATOR REDD-RELATED"/>
    <property type="match status" value="1"/>
</dbReference>
<evidence type="ECO:0000313" key="4">
    <source>
        <dbReference type="EMBL" id="MFD0888443.1"/>
    </source>
</evidence>
<dbReference type="Gene3D" id="1.10.10.10">
    <property type="entry name" value="Winged helix-like DNA-binding domain superfamily/Winged helix DNA-binding domain"/>
    <property type="match status" value="1"/>
</dbReference>
<feature type="DNA-binding region" description="OmpR/PhoB-type" evidence="2">
    <location>
        <begin position="1"/>
        <end position="92"/>
    </location>
</feature>
<dbReference type="SUPFAM" id="SSF46894">
    <property type="entry name" value="C-terminal effector domain of the bipartite response regulators"/>
    <property type="match status" value="1"/>
</dbReference>